<reference evidence="2" key="1">
    <citation type="journal article" date="2023" name="Int. J. Syst. Evol. Microbiol.">
        <title>Methylocystis iwaonis sp. nov., a type II methane-oxidizing bacterium from surface soil of a rice paddy field in Japan, and emended description of the genus Methylocystis (ex Whittenbury et al. 1970) Bowman et al. 1993.</title>
        <authorList>
            <person name="Kaise H."/>
            <person name="Sawadogo J.B."/>
            <person name="Alam M.S."/>
            <person name="Ueno C."/>
            <person name="Dianou D."/>
            <person name="Shinjo R."/>
            <person name="Asakawa S."/>
        </authorList>
    </citation>
    <scope>NUCLEOTIDE SEQUENCE</scope>
    <source>
        <strain evidence="2">LMG27198</strain>
    </source>
</reference>
<sequence length="103" mass="11923">MMIRLVTYTNFPVLDAQIECACRRRRRISRSVVLLDDINAFSVLRTIGDARRSSRNWLRNLARAVDALDGERCRKDRKPCRLVAANATRAEPRGARRRRANRA</sequence>
<evidence type="ECO:0000313" key="2">
    <source>
        <dbReference type="EMBL" id="GLI93583.1"/>
    </source>
</evidence>
<proteinExistence type="predicted"/>
<dbReference type="RefSeq" id="WP_281803473.1">
    <property type="nucleotide sequence ID" value="NZ_BSEC01000001.1"/>
</dbReference>
<dbReference type="Proteomes" id="UP001144323">
    <property type="component" value="Unassembled WGS sequence"/>
</dbReference>
<dbReference type="EMBL" id="BSEC01000001">
    <property type="protein sequence ID" value="GLI93583.1"/>
    <property type="molecule type" value="Genomic_DNA"/>
</dbReference>
<protein>
    <submittedName>
        <fullName evidence="2">Uncharacterized protein</fullName>
    </submittedName>
</protein>
<dbReference type="AlphaFoldDB" id="A0A9W6GUY7"/>
<evidence type="ECO:0000256" key="1">
    <source>
        <dbReference type="SAM" id="MobiDB-lite"/>
    </source>
</evidence>
<feature type="region of interest" description="Disordered" evidence="1">
    <location>
        <begin position="84"/>
        <end position="103"/>
    </location>
</feature>
<organism evidence="2 3">
    <name type="scientific">Methylocystis echinoides</name>
    <dbReference type="NCBI Taxonomy" id="29468"/>
    <lineage>
        <taxon>Bacteria</taxon>
        <taxon>Pseudomonadati</taxon>
        <taxon>Pseudomonadota</taxon>
        <taxon>Alphaproteobacteria</taxon>
        <taxon>Hyphomicrobiales</taxon>
        <taxon>Methylocystaceae</taxon>
        <taxon>Methylocystis</taxon>
    </lineage>
</organism>
<accession>A0A9W6GUY7</accession>
<gene>
    <name evidence="2" type="ORF">LMG27198_25750</name>
</gene>
<comment type="caution">
    <text evidence="2">The sequence shown here is derived from an EMBL/GenBank/DDBJ whole genome shotgun (WGS) entry which is preliminary data.</text>
</comment>
<evidence type="ECO:0000313" key="3">
    <source>
        <dbReference type="Proteomes" id="UP001144323"/>
    </source>
</evidence>
<keyword evidence="3" id="KW-1185">Reference proteome</keyword>
<name>A0A9W6GUY7_9HYPH</name>